<protein>
    <submittedName>
        <fullName evidence="1">Uncharacterized protein</fullName>
    </submittedName>
</protein>
<gene>
    <name evidence="1" type="ORF">EYC84_000347</name>
</gene>
<accession>A0A5M9JT45</accession>
<comment type="caution">
    <text evidence="1">The sequence shown here is derived from an EMBL/GenBank/DDBJ whole genome shotgun (WGS) entry which is preliminary data.</text>
</comment>
<keyword evidence="2" id="KW-1185">Reference proteome</keyword>
<evidence type="ECO:0000313" key="1">
    <source>
        <dbReference type="EMBL" id="KAA8570972.1"/>
    </source>
</evidence>
<reference evidence="1 2" key="1">
    <citation type="submission" date="2019-06" db="EMBL/GenBank/DDBJ databases">
        <title>Genome Sequence of the Brown Rot Fungal Pathogen Monilinia fructicola.</title>
        <authorList>
            <person name="De Miccolis Angelini R.M."/>
            <person name="Landi L."/>
            <person name="Abate D."/>
            <person name="Pollastro S."/>
            <person name="Romanazzi G."/>
            <person name="Faretra F."/>
        </authorList>
    </citation>
    <scope>NUCLEOTIDE SEQUENCE [LARGE SCALE GENOMIC DNA]</scope>
    <source>
        <strain evidence="1 2">Mfrc123</strain>
    </source>
</reference>
<name>A0A5M9JT45_MONFR</name>
<dbReference type="AlphaFoldDB" id="A0A5M9JT45"/>
<evidence type="ECO:0000313" key="2">
    <source>
        <dbReference type="Proteomes" id="UP000322873"/>
    </source>
</evidence>
<proteinExistence type="predicted"/>
<sequence>MEGTCREFDTNIRIHDPGADYFGLQNKTLEKQQAFAPLYTKARSRYDYPSPEDYESHQFGIDLFNITKINATDPSSATRKPFEEHWRIMGIYGGKPLHMDFDLLHHAWRINEGSIKIDSNNSSSYFHRGQFSKSAIPNFATAIQISHW</sequence>
<organism evidence="1 2">
    <name type="scientific">Monilinia fructicola</name>
    <name type="common">Brown rot fungus</name>
    <name type="synonym">Ciboria fructicola</name>
    <dbReference type="NCBI Taxonomy" id="38448"/>
    <lineage>
        <taxon>Eukaryota</taxon>
        <taxon>Fungi</taxon>
        <taxon>Dikarya</taxon>
        <taxon>Ascomycota</taxon>
        <taxon>Pezizomycotina</taxon>
        <taxon>Leotiomycetes</taxon>
        <taxon>Helotiales</taxon>
        <taxon>Sclerotiniaceae</taxon>
        <taxon>Monilinia</taxon>
    </lineage>
</organism>
<dbReference type="EMBL" id="VICG01000006">
    <property type="protein sequence ID" value="KAA8570972.1"/>
    <property type="molecule type" value="Genomic_DNA"/>
</dbReference>
<dbReference type="VEuPathDB" id="FungiDB:MFRU_011g00020"/>
<dbReference type="Proteomes" id="UP000322873">
    <property type="component" value="Unassembled WGS sequence"/>
</dbReference>